<dbReference type="SUPFAM" id="SSF49695">
    <property type="entry name" value="gamma-Crystallin-like"/>
    <property type="match status" value="1"/>
</dbReference>
<reference evidence="1" key="1">
    <citation type="journal article" date="2020" name="Stud. Mycol.">
        <title>101 Dothideomycetes genomes: a test case for predicting lifestyles and emergence of pathogens.</title>
        <authorList>
            <person name="Haridas S."/>
            <person name="Albert R."/>
            <person name="Binder M."/>
            <person name="Bloem J."/>
            <person name="Labutti K."/>
            <person name="Salamov A."/>
            <person name="Andreopoulos B."/>
            <person name="Baker S."/>
            <person name="Barry K."/>
            <person name="Bills G."/>
            <person name="Bluhm B."/>
            <person name="Cannon C."/>
            <person name="Castanera R."/>
            <person name="Culley D."/>
            <person name="Daum C."/>
            <person name="Ezra D."/>
            <person name="Gonzalez J."/>
            <person name="Henrissat B."/>
            <person name="Kuo A."/>
            <person name="Liang C."/>
            <person name="Lipzen A."/>
            <person name="Lutzoni F."/>
            <person name="Magnuson J."/>
            <person name="Mondo S."/>
            <person name="Nolan M."/>
            <person name="Ohm R."/>
            <person name="Pangilinan J."/>
            <person name="Park H.-J."/>
            <person name="Ramirez L."/>
            <person name="Alfaro M."/>
            <person name="Sun H."/>
            <person name="Tritt A."/>
            <person name="Yoshinaga Y."/>
            <person name="Zwiers L.-H."/>
            <person name="Turgeon B."/>
            <person name="Goodwin S."/>
            <person name="Spatafora J."/>
            <person name="Crous P."/>
            <person name="Grigoriev I."/>
        </authorList>
    </citation>
    <scope>NUCLEOTIDE SEQUENCE</scope>
    <source>
        <strain evidence="1">CBS 121739</strain>
    </source>
</reference>
<evidence type="ECO:0000313" key="1">
    <source>
        <dbReference type="EMBL" id="KAF2757970.1"/>
    </source>
</evidence>
<dbReference type="InterPro" id="IPR011024">
    <property type="entry name" value="G_crystallin-like"/>
</dbReference>
<dbReference type="Proteomes" id="UP000799437">
    <property type="component" value="Unassembled WGS sequence"/>
</dbReference>
<proteinExistence type="predicted"/>
<dbReference type="GeneID" id="54489258"/>
<organism evidence="1 2">
    <name type="scientific">Pseudovirgaria hyperparasitica</name>
    <dbReference type="NCBI Taxonomy" id="470096"/>
    <lineage>
        <taxon>Eukaryota</taxon>
        <taxon>Fungi</taxon>
        <taxon>Dikarya</taxon>
        <taxon>Ascomycota</taxon>
        <taxon>Pezizomycotina</taxon>
        <taxon>Dothideomycetes</taxon>
        <taxon>Dothideomycetes incertae sedis</taxon>
        <taxon>Acrospermales</taxon>
        <taxon>Acrospermaceae</taxon>
        <taxon>Pseudovirgaria</taxon>
    </lineage>
</organism>
<dbReference type="EMBL" id="ML996572">
    <property type="protein sequence ID" value="KAF2757970.1"/>
    <property type="molecule type" value="Genomic_DNA"/>
</dbReference>
<dbReference type="AlphaFoldDB" id="A0A6A6W7N6"/>
<keyword evidence="2" id="KW-1185">Reference proteome</keyword>
<gene>
    <name evidence="1" type="ORF">EJ05DRAFT_510827</name>
</gene>
<evidence type="ECO:0000313" key="2">
    <source>
        <dbReference type="Proteomes" id="UP000799437"/>
    </source>
</evidence>
<name>A0A6A6W7N6_9PEZI</name>
<dbReference type="Gene3D" id="2.60.20.10">
    <property type="entry name" value="Crystallins"/>
    <property type="match status" value="1"/>
</dbReference>
<accession>A0A6A6W7N6</accession>
<protein>
    <submittedName>
        <fullName evidence="1">Uncharacterized protein</fullName>
    </submittedName>
</protein>
<sequence>MPESDWATQKCPPAEFAAHQVEDIQMIVALIAAGGPYNKGSEAKDVTVVADILGIALPNPRHIPFDTEDPKYDEALLTMMKPLYLMTVSAILQFSTASPISERHKCLHTEGCVMWFEHTNFGGASWTVYPNTHGYSHCTTLQNNWQFRIRSIVVGRKTSCRFHTKTGCRVGGGSTQITAEEKASIHQYVDRRILSFLCFSGHDLNYGTGDNMDVSNLTSTETRPAGRGV</sequence>
<dbReference type="RefSeq" id="XP_033600421.1">
    <property type="nucleotide sequence ID" value="XM_033748204.1"/>
</dbReference>